<proteinExistence type="predicted"/>
<protein>
    <submittedName>
        <fullName evidence="1">Uncharacterized protein</fullName>
    </submittedName>
</protein>
<sequence>MNKLVIAVIAIVAVLLIGTYNGYNYYNGPKIVDGVTSGSVDGKGNPIDFTNKFSHGDTVYFSAEVNRFWIKEAKVIWYKDQVKTSNRLHVEENIVLNDAGYFTAKLTIPDNAKEGRYMVTIFVKGSPISETTAEFYVKK</sequence>
<dbReference type="EMBL" id="JACSPZ010000007">
    <property type="protein sequence ID" value="MBD8037862.1"/>
    <property type="molecule type" value="Genomic_DNA"/>
</dbReference>
<dbReference type="RefSeq" id="WP_191700942.1">
    <property type="nucleotide sequence ID" value="NZ_JACSPZ010000007.1"/>
</dbReference>
<reference evidence="1 2" key="1">
    <citation type="submission" date="2020-08" db="EMBL/GenBank/DDBJ databases">
        <title>A Genomic Blueprint of the Chicken Gut Microbiome.</title>
        <authorList>
            <person name="Gilroy R."/>
            <person name="Ravi A."/>
            <person name="Getino M."/>
            <person name="Pursley I."/>
            <person name="Horton D.L."/>
            <person name="Alikhan N.-F."/>
            <person name="Baker D."/>
            <person name="Gharbi K."/>
            <person name="Hall N."/>
            <person name="Watson M."/>
            <person name="Adriaenssens E.M."/>
            <person name="Foster-Nyarko E."/>
            <person name="Jarju S."/>
            <person name="Secka A."/>
            <person name="Antonio M."/>
            <person name="Oren A."/>
            <person name="Chaudhuri R."/>
            <person name="La Ragione R.M."/>
            <person name="Hildebrand F."/>
            <person name="Pallen M.J."/>
        </authorList>
    </citation>
    <scope>NUCLEOTIDE SEQUENCE [LARGE SCALE GENOMIC DNA]</scope>
    <source>
        <strain evidence="1 2">A46</strain>
    </source>
</reference>
<evidence type="ECO:0000313" key="2">
    <source>
        <dbReference type="Proteomes" id="UP000619101"/>
    </source>
</evidence>
<accession>A0ABR8Y0Y7</accession>
<dbReference type="Proteomes" id="UP000619101">
    <property type="component" value="Unassembled WGS sequence"/>
</dbReference>
<name>A0ABR8Y0Y7_9BACL</name>
<gene>
    <name evidence="1" type="ORF">H9635_14015</name>
</gene>
<organism evidence="1 2">
    <name type="scientific">Solibacillus faecavium</name>
    <dbReference type="NCBI Taxonomy" id="2762221"/>
    <lineage>
        <taxon>Bacteria</taxon>
        <taxon>Bacillati</taxon>
        <taxon>Bacillota</taxon>
        <taxon>Bacilli</taxon>
        <taxon>Bacillales</taxon>
        <taxon>Caryophanaceae</taxon>
        <taxon>Solibacillus</taxon>
    </lineage>
</organism>
<dbReference type="Gene3D" id="2.60.40.1930">
    <property type="match status" value="1"/>
</dbReference>
<evidence type="ECO:0000313" key="1">
    <source>
        <dbReference type="EMBL" id="MBD8037862.1"/>
    </source>
</evidence>
<keyword evidence="2" id="KW-1185">Reference proteome</keyword>
<comment type="caution">
    <text evidence="1">The sequence shown here is derived from an EMBL/GenBank/DDBJ whole genome shotgun (WGS) entry which is preliminary data.</text>
</comment>